<organism evidence="1 2">
    <name type="scientific">Empedobacter falsenii</name>
    <dbReference type="NCBI Taxonomy" id="343874"/>
    <lineage>
        <taxon>Bacteria</taxon>
        <taxon>Pseudomonadati</taxon>
        <taxon>Bacteroidota</taxon>
        <taxon>Flavobacteriia</taxon>
        <taxon>Flavobacteriales</taxon>
        <taxon>Weeksellaceae</taxon>
        <taxon>Empedobacter</taxon>
    </lineage>
</organism>
<accession>A0A376GD46</accession>
<gene>
    <name evidence="1" type="ORF">NCTC13456_02339</name>
</gene>
<evidence type="ECO:0000313" key="1">
    <source>
        <dbReference type="EMBL" id="STD58715.1"/>
    </source>
</evidence>
<protein>
    <submittedName>
        <fullName evidence="1">Uncharacterized protein</fullName>
    </submittedName>
</protein>
<proteinExistence type="predicted"/>
<dbReference type="AlphaFoldDB" id="A0A376GD46"/>
<name>A0A376GD46_9FLAO</name>
<dbReference type="EMBL" id="UFXS01000001">
    <property type="protein sequence ID" value="STD58715.1"/>
    <property type="molecule type" value="Genomic_DNA"/>
</dbReference>
<reference evidence="1 2" key="1">
    <citation type="submission" date="2018-06" db="EMBL/GenBank/DDBJ databases">
        <authorList>
            <consortium name="Pathogen Informatics"/>
            <person name="Doyle S."/>
        </authorList>
    </citation>
    <scope>NUCLEOTIDE SEQUENCE [LARGE SCALE GENOMIC DNA]</scope>
    <source>
        <strain evidence="1 2">NCTC13456</strain>
    </source>
</reference>
<evidence type="ECO:0000313" key="2">
    <source>
        <dbReference type="Proteomes" id="UP000254737"/>
    </source>
</evidence>
<dbReference type="Proteomes" id="UP000254737">
    <property type="component" value="Unassembled WGS sequence"/>
</dbReference>
<sequence>MEKNQFIYNEQYEGMEGIVLESRGGSKNSDNYRNPDYKLLRRYILNILQQTNETEVEIYIASRNSTYKNLSERLICINNTTKFDFNKIDIEEFEKKLNEAVSLKGQKPGAKGGNDTKKLFFKTKYSFQKVNQNKIRIHTEAKLDDTKEDIQLEKILNEFIFDFNRPQNNSSELKLIVNNLQEELFQFISSKLPSYNWKKEYMPSSLRKDSIDIYGFNHNENKSIVIELDPHRADSIAKKFVSRIALLKDENVSYIAFLYPGTEKMPKNEAIKYCNDCTEIANIMSNSNSTKEFLGYFFN</sequence>
<dbReference type="RefSeq" id="WP_115000614.1">
    <property type="nucleotide sequence ID" value="NZ_UFXS01000001.1"/>
</dbReference>